<dbReference type="STRING" id="266779.Meso_1224"/>
<organism evidence="1">
    <name type="scientific">Chelativorans sp. (strain BNC1)</name>
    <dbReference type="NCBI Taxonomy" id="266779"/>
    <lineage>
        <taxon>Bacteria</taxon>
        <taxon>Pseudomonadati</taxon>
        <taxon>Pseudomonadota</taxon>
        <taxon>Alphaproteobacteria</taxon>
        <taxon>Hyphomicrobiales</taxon>
        <taxon>Phyllobacteriaceae</taxon>
        <taxon>Chelativorans</taxon>
    </lineage>
</organism>
<protein>
    <recommendedName>
        <fullName evidence="2">Phage protein, HK97 gp10 family</fullName>
    </recommendedName>
</protein>
<dbReference type="HOGENOM" id="CLU_136785_0_0_5"/>
<name>Q11J05_CHESB</name>
<gene>
    <name evidence="1" type="ordered locus">Meso_1224</name>
</gene>
<accession>Q11J05</accession>
<evidence type="ECO:0000313" key="1">
    <source>
        <dbReference type="EMBL" id="ABG62620.1"/>
    </source>
</evidence>
<dbReference type="KEGG" id="mes:Meso_1224"/>
<evidence type="ECO:0008006" key="2">
    <source>
        <dbReference type="Google" id="ProtNLM"/>
    </source>
</evidence>
<reference evidence="1" key="1">
    <citation type="submission" date="2006-06" db="EMBL/GenBank/DDBJ databases">
        <title>Complete sequence of chromosome of Chelativorans sp. BNC1.</title>
        <authorList>
            <consortium name="US DOE Joint Genome Institute"/>
            <person name="Copeland A."/>
            <person name="Lucas S."/>
            <person name="Lapidus A."/>
            <person name="Barry K."/>
            <person name="Detter J.C."/>
            <person name="Glavina del Rio T."/>
            <person name="Hammon N."/>
            <person name="Israni S."/>
            <person name="Dalin E."/>
            <person name="Tice H."/>
            <person name="Pitluck S."/>
            <person name="Chertkov O."/>
            <person name="Brettin T."/>
            <person name="Bruce D."/>
            <person name="Han C."/>
            <person name="Tapia R."/>
            <person name="Gilna P."/>
            <person name="Schmutz J."/>
            <person name="Larimer F."/>
            <person name="Land M."/>
            <person name="Hauser L."/>
            <person name="Kyrpides N."/>
            <person name="Mikhailova N."/>
            <person name="Richardson P."/>
        </authorList>
    </citation>
    <scope>NUCLEOTIDE SEQUENCE</scope>
    <source>
        <strain evidence="1">BNC1</strain>
    </source>
</reference>
<dbReference type="AlphaFoldDB" id="Q11J05"/>
<dbReference type="OrthoDB" id="982480at2"/>
<sequence length="138" mass="14986">MAQSFSAQIDAWVHKVEGAIEAVFRESVQELVSQMQALVPVDTGFLRASLRASTTAMPVLSLDNPGGTFTPDYGQIELVIMAADVGETIYLGYTAKYGAYVHYGAGGRPPRPWVDMVAQRWQAIVAEKVAELKARLGL</sequence>
<dbReference type="eggNOG" id="ENOG50337S0">
    <property type="taxonomic scope" value="Bacteria"/>
</dbReference>
<proteinExistence type="predicted"/>
<dbReference type="EMBL" id="CP000390">
    <property type="protein sequence ID" value="ABG62620.1"/>
    <property type="molecule type" value="Genomic_DNA"/>
</dbReference>